<gene>
    <name evidence="1" type="ORF">MM415A03939_0003</name>
    <name evidence="2" type="ORF">MM415B03501_0021</name>
</gene>
<name>A0A6M3L979_9ZZZZ</name>
<accession>A0A6M3L979</accession>
<reference evidence="2" key="1">
    <citation type="submission" date="2020-03" db="EMBL/GenBank/DDBJ databases">
        <title>The deep terrestrial virosphere.</title>
        <authorList>
            <person name="Holmfeldt K."/>
            <person name="Nilsson E."/>
            <person name="Simone D."/>
            <person name="Lopez-Fernandez M."/>
            <person name="Wu X."/>
            <person name="de Brujin I."/>
            <person name="Lundin D."/>
            <person name="Andersson A."/>
            <person name="Bertilsson S."/>
            <person name="Dopson M."/>
        </authorList>
    </citation>
    <scope>NUCLEOTIDE SEQUENCE</scope>
    <source>
        <strain evidence="1">MM415A03939</strain>
        <strain evidence="2">MM415B03501</strain>
    </source>
</reference>
<evidence type="ECO:0000313" key="1">
    <source>
        <dbReference type="EMBL" id="QJA70147.1"/>
    </source>
</evidence>
<sequence length="68" mass="7955">MEMSTHSISPPGLINRGEPMKKEYEKFLLKSNVERNKILCEKMKDYFSTHTVADFIELLDKCIKETDC</sequence>
<evidence type="ECO:0000313" key="2">
    <source>
        <dbReference type="EMBL" id="QJA91003.1"/>
    </source>
</evidence>
<dbReference type="EMBL" id="MT141768">
    <property type="protein sequence ID" value="QJA70147.1"/>
    <property type="molecule type" value="Genomic_DNA"/>
</dbReference>
<dbReference type="EMBL" id="MT142953">
    <property type="protein sequence ID" value="QJA91003.1"/>
    <property type="molecule type" value="Genomic_DNA"/>
</dbReference>
<protein>
    <submittedName>
        <fullName evidence="2">Uncharacterized protein</fullName>
    </submittedName>
</protein>
<dbReference type="AlphaFoldDB" id="A0A6M3L979"/>
<organism evidence="2">
    <name type="scientific">viral metagenome</name>
    <dbReference type="NCBI Taxonomy" id="1070528"/>
    <lineage>
        <taxon>unclassified sequences</taxon>
        <taxon>metagenomes</taxon>
        <taxon>organismal metagenomes</taxon>
    </lineage>
</organism>
<proteinExistence type="predicted"/>